<evidence type="ECO:0000313" key="1">
    <source>
        <dbReference type="EMBL" id="CAI0463125.1"/>
    </source>
</evidence>
<sequence>STINHAGRPENKSCLALAVPVWVSLAVSLDAISRPISRSPSLSTQSLPQSRRPWDVAFVYPSNFAAAYLPYYQLNKDSCSKDLGGATSDGLKMEVALDYEADDEK</sequence>
<organism evidence="1 2">
    <name type="scientific">Linum tenue</name>
    <dbReference type="NCBI Taxonomy" id="586396"/>
    <lineage>
        <taxon>Eukaryota</taxon>
        <taxon>Viridiplantae</taxon>
        <taxon>Streptophyta</taxon>
        <taxon>Embryophyta</taxon>
        <taxon>Tracheophyta</taxon>
        <taxon>Spermatophyta</taxon>
        <taxon>Magnoliopsida</taxon>
        <taxon>eudicotyledons</taxon>
        <taxon>Gunneridae</taxon>
        <taxon>Pentapetalae</taxon>
        <taxon>rosids</taxon>
        <taxon>fabids</taxon>
        <taxon>Malpighiales</taxon>
        <taxon>Linaceae</taxon>
        <taxon>Linum</taxon>
    </lineage>
</organism>
<gene>
    <name evidence="1" type="ORF">LITE_LOCUS35640</name>
</gene>
<proteinExistence type="predicted"/>
<dbReference type="Proteomes" id="UP001154282">
    <property type="component" value="Unassembled WGS sequence"/>
</dbReference>
<dbReference type="AlphaFoldDB" id="A0AAV0NXN3"/>
<protein>
    <submittedName>
        <fullName evidence="1">Uncharacterized protein</fullName>
    </submittedName>
</protein>
<comment type="caution">
    <text evidence="1">The sequence shown here is derived from an EMBL/GenBank/DDBJ whole genome shotgun (WGS) entry which is preliminary data.</text>
</comment>
<dbReference type="EMBL" id="CAMGYJ010000008">
    <property type="protein sequence ID" value="CAI0463125.1"/>
    <property type="molecule type" value="Genomic_DNA"/>
</dbReference>
<accession>A0AAV0NXN3</accession>
<keyword evidence="2" id="KW-1185">Reference proteome</keyword>
<evidence type="ECO:0000313" key="2">
    <source>
        <dbReference type="Proteomes" id="UP001154282"/>
    </source>
</evidence>
<reference evidence="1" key="1">
    <citation type="submission" date="2022-08" db="EMBL/GenBank/DDBJ databases">
        <authorList>
            <person name="Gutierrez-Valencia J."/>
        </authorList>
    </citation>
    <scope>NUCLEOTIDE SEQUENCE</scope>
</reference>
<name>A0AAV0NXN3_9ROSI</name>
<feature type="non-terminal residue" evidence="1">
    <location>
        <position position="1"/>
    </location>
</feature>